<evidence type="ECO:0000313" key="2">
    <source>
        <dbReference type="Proteomes" id="UP001457282"/>
    </source>
</evidence>
<sequence length="111" mass="12300">MIDNAEDANVLLSVNLFVFFLSRPPQLPRVPDHWFVAAQLLSLSFFFPPPFQLSPRQSSPSPSSSLALTDSSAQKTTHLYGSTSSIVPRTTTLGFWKKVLKNLGAGVEHKW</sequence>
<accession>A0AAW1YNI9</accession>
<dbReference type="EMBL" id="JBEDUW010000001">
    <property type="protein sequence ID" value="KAK9950062.1"/>
    <property type="molecule type" value="Genomic_DNA"/>
</dbReference>
<gene>
    <name evidence="1" type="ORF">M0R45_005568</name>
</gene>
<organism evidence="1 2">
    <name type="scientific">Rubus argutus</name>
    <name type="common">Southern blackberry</name>
    <dbReference type="NCBI Taxonomy" id="59490"/>
    <lineage>
        <taxon>Eukaryota</taxon>
        <taxon>Viridiplantae</taxon>
        <taxon>Streptophyta</taxon>
        <taxon>Embryophyta</taxon>
        <taxon>Tracheophyta</taxon>
        <taxon>Spermatophyta</taxon>
        <taxon>Magnoliopsida</taxon>
        <taxon>eudicotyledons</taxon>
        <taxon>Gunneridae</taxon>
        <taxon>Pentapetalae</taxon>
        <taxon>rosids</taxon>
        <taxon>fabids</taxon>
        <taxon>Rosales</taxon>
        <taxon>Rosaceae</taxon>
        <taxon>Rosoideae</taxon>
        <taxon>Rosoideae incertae sedis</taxon>
        <taxon>Rubus</taxon>
    </lineage>
</organism>
<evidence type="ECO:0000313" key="1">
    <source>
        <dbReference type="EMBL" id="KAK9950062.1"/>
    </source>
</evidence>
<protein>
    <submittedName>
        <fullName evidence="1">Uncharacterized protein</fullName>
    </submittedName>
</protein>
<dbReference type="AlphaFoldDB" id="A0AAW1YNI9"/>
<reference evidence="1 2" key="1">
    <citation type="journal article" date="2023" name="G3 (Bethesda)">
        <title>A chromosome-length genome assembly and annotation of blackberry (Rubus argutus, cv. 'Hillquist').</title>
        <authorList>
            <person name="Bruna T."/>
            <person name="Aryal R."/>
            <person name="Dudchenko O."/>
            <person name="Sargent D.J."/>
            <person name="Mead D."/>
            <person name="Buti M."/>
            <person name="Cavallini A."/>
            <person name="Hytonen T."/>
            <person name="Andres J."/>
            <person name="Pham M."/>
            <person name="Weisz D."/>
            <person name="Mascagni F."/>
            <person name="Usai G."/>
            <person name="Natali L."/>
            <person name="Bassil N."/>
            <person name="Fernandez G.E."/>
            <person name="Lomsadze A."/>
            <person name="Armour M."/>
            <person name="Olukolu B."/>
            <person name="Poorten T."/>
            <person name="Britton C."/>
            <person name="Davik J."/>
            <person name="Ashrafi H."/>
            <person name="Aiden E.L."/>
            <person name="Borodovsky M."/>
            <person name="Worthington M."/>
        </authorList>
    </citation>
    <scope>NUCLEOTIDE SEQUENCE [LARGE SCALE GENOMIC DNA]</scope>
    <source>
        <strain evidence="1">PI 553951</strain>
    </source>
</reference>
<dbReference type="Proteomes" id="UP001457282">
    <property type="component" value="Unassembled WGS sequence"/>
</dbReference>
<proteinExistence type="predicted"/>
<keyword evidence="2" id="KW-1185">Reference proteome</keyword>
<name>A0AAW1YNI9_RUBAR</name>
<comment type="caution">
    <text evidence="1">The sequence shown here is derived from an EMBL/GenBank/DDBJ whole genome shotgun (WGS) entry which is preliminary data.</text>
</comment>